<gene>
    <name evidence="6" type="ORF">Rsub_02466</name>
</gene>
<dbReference type="Pfam" id="PF14727">
    <property type="entry name" value="PHTB1_N"/>
    <property type="match status" value="1"/>
</dbReference>
<dbReference type="InterPro" id="IPR055364">
    <property type="entry name" value="PTHB1_CtH_dom"/>
</dbReference>
<protein>
    <recommendedName>
        <fullName evidence="8">Protein PTHB1</fullName>
    </recommendedName>
</protein>
<dbReference type="GO" id="GO:0016020">
    <property type="term" value="C:membrane"/>
    <property type="evidence" value="ECO:0007669"/>
    <property type="project" value="TreeGrafter"/>
</dbReference>
<feature type="domain" description="PTHB1 hairpin" evidence="4">
    <location>
        <begin position="754"/>
        <end position="852"/>
    </location>
</feature>
<evidence type="ECO:0000313" key="6">
    <source>
        <dbReference type="EMBL" id="GBF90360.1"/>
    </source>
</evidence>
<sequence length="966" mass="99432">MSLFGSREWWAVRLGDREEFDQRSLCVANIDNDPSGEAKLVTGSLQGMLRVHQPRGREHKVEDCLLEAELKGAILQLEAGRFAGGGRGLCLAVLFPRKLAVLRFEAVGSSYLQVTRLYEHALERTAANMVIGAFGGGGSSGLDSICVQSYDGQLAFFEGETATFARFLPNFLVPGPLCYCPSTDSLVTCNAALELESYRYGALAAAAGGRELGDAASAGGGVGAKRVAPEWRLILGEAAVDICLLRVTPPQLPSAAAGGGSGGGGSAAPTSAGSRRNLGTAAAGAAAGRPAAPRQELLVVCEHSLFVVAAAAGQLLLQRRLEYHPACCWPYPAPAAPPAAGPPPGDNLLVATHTRALLVYQGAALAWAARLELQPVALRVATLGGVEGMIVALDDSGRLSVFYLGTDPPSHAVAPACEARQLDYGAMDEEHRRLLAQIEAAGGAGAGLDSAAAAAVAAAAAASATRLVLKAQVPSRLDALTSEGGGLGGGGLGGGSGGGGGTTRQVTVRLLLAHAGNEPLKDVHLGVAAPESAAVSDPSLALDSVPSVDSVPPAGGGGEAASVRLAFSWEPRDGGEAVPASNLARVVATWRQPGSDEPCSSSLEFALPLALFCSAAAPAKTAEFKLTLDTNREPPHMQLLFHDLVAQASPAQAEALARISGANALGLQFGGSSGPLVSILVSKAGGRYRLQTDFFPALWLATQAGACIRRGSCLPQHCWELMQRLAAHYRAADSKPGAAPPPAEGQLVVSLQEPLPLQDVYDLIEAHFAARAADRALAARLEDGAQQFRSVQKRLLVRYKDKTPAPLAELDTLMGESYDQIISLADERESAQSAARSAARALSGGLRLLVQLAAVKLGLGKADAAALREALHPEVLEDAGAEIGWEEEAEASLTHLLRTSLARSSKESAVALAPLAAAKDTARLQKHLALVLERLAKGMHLAAPPEGAGPSAAAAAASAAVTPEQG</sequence>
<dbReference type="InterPro" id="IPR055363">
    <property type="entry name" value="PTHB1_hp_dom"/>
</dbReference>
<dbReference type="Pfam" id="PF23337">
    <property type="entry name" value="PTHB1_pf"/>
    <property type="match status" value="1"/>
</dbReference>
<comment type="caution">
    <text evidence="6">The sequence shown here is derived from an EMBL/GenBank/DDBJ whole genome shotgun (WGS) entry which is preliminary data.</text>
</comment>
<organism evidence="6 7">
    <name type="scientific">Raphidocelis subcapitata</name>
    <dbReference type="NCBI Taxonomy" id="307507"/>
    <lineage>
        <taxon>Eukaryota</taxon>
        <taxon>Viridiplantae</taxon>
        <taxon>Chlorophyta</taxon>
        <taxon>core chlorophytes</taxon>
        <taxon>Chlorophyceae</taxon>
        <taxon>CS clade</taxon>
        <taxon>Sphaeropleales</taxon>
        <taxon>Selenastraceae</taxon>
        <taxon>Raphidocelis</taxon>
    </lineage>
</organism>
<dbReference type="InterPro" id="IPR028073">
    <property type="entry name" value="PHTB1_N_dom"/>
</dbReference>
<accession>A0A2V0NXP8</accession>
<proteinExistence type="predicted"/>
<feature type="domain" description="PTHB1 platform" evidence="3">
    <location>
        <begin position="608"/>
        <end position="703"/>
    </location>
</feature>
<evidence type="ECO:0000256" key="1">
    <source>
        <dbReference type="SAM" id="MobiDB-lite"/>
    </source>
</evidence>
<dbReference type="GO" id="GO:0060271">
    <property type="term" value="P:cilium assembly"/>
    <property type="evidence" value="ECO:0007669"/>
    <property type="project" value="TreeGrafter"/>
</dbReference>
<evidence type="ECO:0000259" key="5">
    <source>
        <dbReference type="Pfam" id="PF23339"/>
    </source>
</evidence>
<name>A0A2V0NXP8_9CHLO</name>
<feature type="region of interest" description="Disordered" evidence="1">
    <location>
        <begin position="255"/>
        <end position="276"/>
    </location>
</feature>
<dbReference type="OrthoDB" id="10262646at2759"/>
<dbReference type="PANTHER" id="PTHR20991">
    <property type="entry name" value="PARATHYROID HORMONE-RESPONSIVE B1 GENE"/>
    <property type="match status" value="1"/>
</dbReference>
<feature type="domain" description="PTHB1 C-terminal helix bundle" evidence="5">
    <location>
        <begin position="861"/>
        <end position="935"/>
    </location>
</feature>
<evidence type="ECO:0008006" key="8">
    <source>
        <dbReference type="Google" id="ProtNLM"/>
    </source>
</evidence>
<dbReference type="InterPro" id="IPR026511">
    <property type="entry name" value="PTHB1"/>
</dbReference>
<dbReference type="InterPro" id="IPR055362">
    <property type="entry name" value="PTHB1_pf_dom"/>
</dbReference>
<dbReference type="Pfam" id="PF23338">
    <property type="entry name" value="PTHB1_hp"/>
    <property type="match status" value="1"/>
</dbReference>
<evidence type="ECO:0000259" key="3">
    <source>
        <dbReference type="Pfam" id="PF23337"/>
    </source>
</evidence>
<evidence type="ECO:0000259" key="4">
    <source>
        <dbReference type="Pfam" id="PF23338"/>
    </source>
</evidence>
<dbReference type="Pfam" id="PF23339">
    <property type="entry name" value="PTHB1_CtH"/>
    <property type="match status" value="1"/>
</dbReference>
<feature type="region of interest" description="Disordered" evidence="1">
    <location>
        <begin position="943"/>
        <end position="966"/>
    </location>
</feature>
<evidence type="ECO:0000259" key="2">
    <source>
        <dbReference type="Pfam" id="PF14727"/>
    </source>
</evidence>
<dbReference type="Proteomes" id="UP000247498">
    <property type="component" value="Unassembled WGS sequence"/>
</dbReference>
<feature type="compositionally biased region" description="Low complexity" evidence="1">
    <location>
        <begin position="943"/>
        <end position="960"/>
    </location>
</feature>
<dbReference type="InParanoid" id="A0A2V0NXP8"/>
<feature type="compositionally biased region" description="Gly residues" evidence="1">
    <location>
        <begin position="257"/>
        <end position="266"/>
    </location>
</feature>
<dbReference type="GO" id="GO:0034464">
    <property type="term" value="C:BBSome"/>
    <property type="evidence" value="ECO:0007669"/>
    <property type="project" value="InterPro"/>
</dbReference>
<evidence type="ECO:0000313" key="7">
    <source>
        <dbReference type="Proteomes" id="UP000247498"/>
    </source>
</evidence>
<dbReference type="PANTHER" id="PTHR20991:SF0">
    <property type="entry name" value="PROTEIN PTHB1"/>
    <property type="match status" value="1"/>
</dbReference>
<feature type="domain" description="PTHB1 N-terminal" evidence="2">
    <location>
        <begin position="1"/>
        <end position="408"/>
    </location>
</feature>
<reference evidence="6 7" key="1">
    <citation type="journal article" date="2018" name="Sci. Rep.">
        <title>Raphidocelis subcapitata (=Pseudokirchneriella subcapitata) provides an insight into genome evolution and environmental adaptations in the Sphaeropleales.</title>
        <authorList>
            <person name="Suzuki S."/>
            <person name="Yamaguchi H."/>
            <person name="Nakajima N."/>
            <person name="Kawachi M."/>
        </authorList>
    </citation>
    <scope>NUCLEOTIDE SEQUENCE [LARGE SCALE GENOMIC DNA]</scope>
    <source>
        <strain evidence="6 7">NIES-35</strain>
    </source>
</reference>
<dbReference type="AlphaFoldDB" id="A0A2V0NXP8"/>
<dbReference type="STRING" id="307507.A0A2V0NXP8"/>
<keyword evidence="7" id="KW-1185">Reference proteome</keyword>
<dbReference type="EMBL" id="BDRX01000016">
    <property type="protein sequence ID" value="GBF90360.1"/>
    <property type="molecule type" value="Genomic_DNA"/>
</dbReference>